<dbReference type="PRINTS" id="PR00111">
    <property type="entry name" value="ABHYDROLASE"/>
</dbReference>
<name>A0AAN7SWY6_9EURO</name>
<dbReference type="EMBL" id="JAVRRJ010000007">
    <property type="protein sequence ID" value="KAK5082893.1"/>
    <property type="molecule type" value="Genomic_DNA"/>
</dbReference>
<protein>
    <recommendedName>
        <fullName evidence="2">AB hydrolase-1 domain-containing protein</fullName>
    </recommendedName>
</protein>
<dbReference type="AlphaFoldDB" id="A0AAN7SWY6"/>
<keyword evidence="1" id="KW-1133">Transmembrane helix</keyword>
<dbReference type="InterPro" id="IPR000073">
    <property type="entry name" value="AB_hydrolase_1"/>
</dbReference>
<evidence type="ECO:0000313" key="4">
    <source>
        <dbReference type="Proteomes" id="UP001309876"/>
    </source>
</evidence>
<dbReference type="SUPFAM" id="SSF53474">
    <property type="entry name" value="alpha/beta-Hydrolases"/>
    <property type="match status" value="1"/>
</dbReference>
<comment type="caution">
    <text evidence="3">The sequence shown here is derived from an EMBL/GenBank/DDBJ whole genome shotgun (WGS) entry which is preliminary data.</text>
</comment>
<evidence type="ECO:0000259" key="2">
    <source>
        <dbReference type="Pfam" id="PF00561"/>
    </source>
</evidence>
<dbReference type="InterPro" id="IPR029058">
    <property type="entry name" value="AB_hydrolase_fold"/>
</dbReference>
<keyword evidence="1" id="KW-0812">Transmembrane</keyword>
<feature type="transmembrane region" description="Helical" evidence="1">
    <location>
        <begin position="259"/>
        <end position="277"/>
    </location>
</feature>
<organism evidence="3 4">
    <name type="scientific">Lithohypha guttulata</name>
    <dbReference type="NCBI Taxonomy" id="1690604"/>
    <lineage>
        <taxon>Eukaryota</taxon>
        <taxon>Fungi</taxon>
        <taxon>Dikarya</taxon>
        <taxon>Ascomycota</taxon>
        <taxon>Pezizomycotina</taxon>
        <taxon>Eurotiomycetes</taxon>
        <taxon>Chaetothyriomycetidae</taxon>
        <taxon>Chaetothyriales</taxon>
        <taxon>Trichomeriaceae</taxon>
        <taxon>Lithohypha</taxon>
    </lineage>
</organism>
<dbReference type="PANTHER" id="PTHR43329">
    <property type="entry name" value="EPOXIDE HYDROLASE"/>
    <property type="match status" value="1"/>
</dbReference>
<evidence type="ECO:0000313" key="3">
    <source>
        <dbReference type="EMBL" id="KAK5082893.1"/>
    </source>
</evidence>
<proteinExistence type="predicted"/>
<feature type="transmembrane region" description="Helical" evidence="1">
    <location>
        <begin position="18"/>
        <end position="37"/>
    </location>
</feature>
<evidence type="ECO:0000256" key="1">
    <source>
        <dbReference type="SAM" id="Phobius"/>
    </source>
</evidence>
<accession>A0AAN7SWY6</accession>
<dbReference type="Pfam" id="PF00561">
    <property type="entry name" value="Abhydrolase_1"/>
    <property type="match status" value="1"/>
</dbReference>
<feature type="domain" description="AB hydrolase-1" evidence="2">
    <location>
        <begin position="110"/>
        <end position="252"/>
    </location>
</feature>
<gene>
    <name evidence="3" type="ORF">LTR05_006774</name>
</gene>
<keyword evidence="4" id="KW-1185">Reference proteome</keyword>
<reference evidence="3 4" key="1">
    <citation type="submission" date="2023-08" db="EMBL/GenBank/DDBJ databases">
        <title>Black Yeasts Isolated from many extreme environments.</title>
        <authorList>
            <person name="Coleine C."/>
            <person name="Stajich J.E."/>
            <person name="Selbmann L."/>
        </authorList>
    </citation>
    <scope>NUCLEOTIDE SEQUENCE [LARGE SCALE GENOMIC DNA]</scope>
    <source>
        <strain evidence="3 4">CCFEE 5910</strain>
    </source>
</reference>
<sequence>MISNPHEPSTLQNFVTRAAYLVFFYTFALFNWIFYLGRGIQSGSFFKKPTEQQQLRFAISRDRFWNLSKQPIPGFEHAFFKLRNGLKLHYITNKLRLREGGGDNNDSGNLFILLHGYPDSSMMWRFLLKEPAIPIDSARIVCLDLPNFGGSDTFDKPDATVLEAIAEFTLVIREEHGNACSEANKDFNTIIIGHDWGCVLAFRLAAEAPQLADRFVLMNGPHVRLALANKDRILAASSKIFQQFREAPRQNFGCLQKSLNVLRPLIMQIVSFGYIFVFHLPKIMVQYLGSGGNFFFLRAIARAEHGRHKDECDPQEYLAATLGPGVIEIESKTASGESYGQSVHPRAESPSETFWHQTAYYRNGAAFKRWEKSLETIAALYEIESESSASASVSPIRRRSSSSASSALFTDTYDGALKAPTTILWGENDLAVTRPICLEGISDYLAAGSEVMLLPQSGHWVGVEKESRAALAKIIGTCAAVPAGQELPTYMTKEVEQVYSGVSSVIRR</sequence>
<dbReference type="Gene3D" id="3.40.50.1820">
    <property type="entry name" value="alpha/beta hydrolase"/>
    <property type="match status" value="1"/>
</dbReference>
<keyword evidence="1" id="KW-0472">Membrane</keyword>
<dbReference type="Proteomes" id="UP001309876">
    <property type="component" value="Unassembled WGS sequence"/>
</dbReference>